<evidence type="ECO:0008006" key="4">
    <source>
        <dbReference type="Google" id="ProtNLM"/>
    </source>
</evidence>
<comment type="caution">
    <text evidence="2">The sequence shown here is derived from an EMBL/GenBank/DDBJ whole genome shotgun (WGS) entry which is preliminary data.</text>
</comment>
<reference evidence="2" key="1">
    <citation type="submission" date="2023-06" db="EMBL/GenBank/DDBJ databases">
        <title>Genomic of Agaribacillus aureum.</title>
        <authorList>
            <person name="Wang G."/>
        </authorList>
    </citation>
    <scope>NUCLEOTIDE SEQUENCE</scope>
    <source>
        <strain evidence="2">BMA12</strain>
    </source>
</reference>
<accession>A0ABT8L4S0</accession>
<evidence type="ECO:0000313" key="3">
    <source>
        <dbReference type="Proteomes" id="UP001172083"/>
    </source>
</evidence>
<sequence length="192" mass="21462">MESIGTKEKKIIAEIINTGYRQAATSFSMLTGQNIRTENAGFDICTNHDYLVDNFDHLKNLTIVQTDVIGQLGGSSYLIFNEEEKRAVSHMSLAASGGSISIDDTAILKEIDNIISASVITELSNALNVNIYGDVPHLFETEDIKEFYSAMKEGDGDYYLLARSNFIFENHVMISPIFIWKMDKKFLSMINA</sequence>
<name>A0ABT8L4S0_9BACT</name>
<evidence type="ECO:0000256" key="1">
    <source>
        <dbReference type="ARBA" id="ARBA00022500"/>
    </source>
</evidence>
<dbReference type="EMBL" id="JAUJEB010000001">
    <property type="protein sequence ID" value="MDN5212715.1"/>
    <property type="molecule type" value="Genomic_DNA"/>
</dbReference>
<proteinExistence type="predicted"/>
<organism evidence="2 3">
    <name type="scientific">Agaribacillus aureus</name>
    <dbReference type="NCBI Taxonomy" id="3051825"/>
    <lineage>
        <taxon>Bacteria</taxon>
        <taxon>Pseudomonadati</taxon>
        <taxon>Bacteroidota</taxon>
        <taxon>Cytophagia</taxon>
        <taxon>Cytophagales</taxon>
        <taxon>Splendidivirgaceae</taxon>
        <taxon>Agaribacillus</taxon>
    </lineage>
</organism>
<dbReference type="RefSeq" id="WP_346758032.1">
    <property type="nucleotide sequence ID" value="NZ_JAUJEB010000001.1"/>
</dbReference>
<keyword evidence="3" id="KW-1185">Reference proteome</keyword>
<gene>
    <name evidence="2" type="ORF">QQ020_11685</name>
</gene>
<dbReference type="InterPro" id="IPR028976">
    <property type="entry name" value="CheC-like_sf"/>
</dbReference>
<dbReference type="Proteomes" id="UP001172083">
    <property type="component" value="Unassembled WGS sequence"/>
</dbReference>
<dbReference type="Gene3D" id="3.40.1550.10">
    <property type="entry name" value="CheC-like"/>
    <property type="match status" value="1"/>
</dbReference>
<dbReference type="SUPFAM" id="SSF103039">
    <property type="entry name" value="CheC-like"/>
    <property type="match status" value="1"/>
</dbReference>
<keyword evidence="1" id="KW-0145">Chemotaxis</keyword>
<protein>
    <recommendedName>
        <fullName evidence="4">Chemotaxis protein CheC</fullName>
    </recommendedName>
</protein>
<evidence type="ECO:0000313" key="2">
    <source>
        <dbReference type="EMBL" id="MDN5212715.1"/>
    </source>
</evidence>